<evidence type="ECO:0000259" key="9">
    <source>
        <dbReference type="Pfam" id="PF01694"/>
    </source>
</evidence>
<dbReference type="RefSeq" id="WP_275468786.1">
    <property type="nucleotide sequence ID" value="NZ_CP110232.1"/>
</dbReference>
<dbReference type="Pfam" id="PF01694">
    <property type="entry name" value="Rhomboid"/>
    <property type="match status" value="1"/>
</dbReference>
<keyword evidence="5" id="KW-0720">Serine protease</keyword>
<protein>
    <submittedName>
        <fullName evidence="10">Rhomboid family intramembrane serine protease</fullName>
    </submittedName>
</protein>
<reference evidence="10" key="1">
    <citation type="submission" date="2022-10" db="EMBL/GenBank/DDBJ databases">
        <title>Vagococcus sp. isolated from poultry meat.</title>
        <authorList>
            <person name="Johansson P."/>
            <person name="Bjorkroth J."/>
        </authorList>
    </citation>
    <scope>NUCLEOTIDE SEQUENCE</scope>
    <source>
        <strain evidence="10">STAA11</strain>
    </source>
</reference>
<evidence type="ECO:0000256" key="5">
    <source>
        <dbReference type="ARBA" id="ARBA00022825"/>
    </source>
</evidence>
<evidence type="ECO:0000256" key="7">
    <source>
        <dbReference type="ARBA" id="ARBA00023136"/>
    </source>
</evidence>
<evidence type="ECO:0000256" key="3">
    <source>
        <dbReference type="ARBA" id="ARBA00022692"/>
    </source>
</evidence>
<keyword evidence="4" id="KW-0378">Hydrolase</keyword>
<keyword evidence="7 8" id="KW-0472">Membrane</keyword>
<evidence type="ECO:0000256" key="6">
    <source>
        <dbReference type="ARBA" id="ARBA00022989"/>
    </source>
</evidence>
<accession>A0AAF0CU63</accession>
<feature type="transmembrane region" description="Helical" evidence="8">
    <location>
        <begin position="185"/>
        <end position="207"/>
    </location>
</feature>
<evidence type="ECO:0000313" key="10">
    <source>
        <dbReference type="EMBL" id="WEG72983.1"/>
    </source>
</evidence>
<dbReference type="GO" id="GO:0004252">
    <property type="term" value="F:serine-type endopeptidase activity"/>
    <property type="evidence" value="ECO:0007669"/>
    <property type="project" value="InterPro"/>
</dbReference>
<organism evidence="10 11">
    <name type="scientific">Vagococcus intermedius</name>
    <dbReference type="NCBI Taxonomy" id="2991418"/>
    <lineage>
        <taxon>Bacteria</taxon>
        <taxon>Bacillati</taxon>
        <taxon>Bacillota</taxon>
        <taxon>Bacilli</taxon>
        <taxon>Lactobacillales</taxon>
        <taxon>Enterococcaceae</taxon>
        <taxon>Vagococcus</taxon>
    </lineage>
</organism>
<proteinExistence type="predicted"/>
<dbReference type="AlphaFoldDB" id="A0AAF0CU63"/>
<dbReference type="GO" id="GO:0016020">
    <property type="term" value="C:membrane"/>
    <property type="evidence" value="ECO:0007669"/>
    <property type="project" value="UniProtKB-SubCell"/>
</dbReference>
<dbReference type="EMBL" id="CP110232">
    <property type="protein sequence ID" value="WEG72983.1"/>
    <property type="molecule type" value="Genomic_DNA"/>
</dbReference>
<comment type="subcellular location">
    <subcellularLocation>
        <location evidence="1">Membrane</location>
        <topology evidence="1">Multi-pass membrane protein</topology>
    </subcellularLocation>
</comment>
<sequence length="245" mass="27487">MESLKVKGSLKNQPWIVWGLLAVQFLVFLGMLIKGWQIGAGFDGSYVSGILIEFGALNKELVMVHHEYWRLLSPIFVHIGLMHLLVNSVTLYFLGSQLEALIGHTRFLVIYLLSGLTGNLLSLAMSQPNSISAGASTALFGLFAFFVAYGRVYRHQPAIRFMAKQMGTLILVNLIFNLFSSQIDMWGHVGGAIGGFLLGFIVTIPALKGSEFAKENQDIHRTIRAVIAFFFFILMCFIYVYRQYY</sequence>
<feature type="transmembrane region" description="Helical" evidence="8">
    <location>
        <begin position="131"/>
        <end position="149"/>
    </location>
</feature>
<dbReference type="InterPro" id="IPR022764">
    <property type="entry name" value="Peptidase_S54_rhomboid_dom"/>
</dbReference>
<feature type="domain" description="Peptidase S54 rhomboid" evidence="9">
    <location>
        <begin position="66"/>
        <end position="202"/>
    </location>
</feature>
<evidence type="ECO:0000313" key="11">
    <source>
        <dbReference type="Proteomes" id="UP001179647"/>
    </source>
</evidence>
<feature type="transmembrane region" description="Helical" evidence="8">
    <location>
        <begin position="15"/>
        <end position="33"/>
    </location>
</feature>
<dbReference type="SUPFAM" id="SSF144091">
    <property type="entry name" value="Rhomboid-like"/>
    <property type="match status" value="1"/>
</dbReference>
<evidence type="ECO:0000256" key="8">
    <source>
        <dbReference type="SAM" id="Phobius"/>
    </source>
</evidence>
<keyword evidence="6 8" id="KW-1133">Transmembrane helix</keyword>
<dbReference type="Proteomes" id="UP001179647">
    <property type="component" value="Chromosome"/>
</dbReference>
<evidence type="ECO:0000256" key="4">
    <source>
        <dbReference type="ARBA" id="ARBA00022801"/>
    </source>
</evidence>
<name>A0AAF0CU63_9ENTE</name>
<feature type="transmembrane region" description="Helical" evidence="8">
    <location>
        <begin position="219"/>
        <end position="241"/>
    </location>
</feature>
<feature type="transmembrane region" description="Helical" evidence="8">
    <location>
        <begin position="75"/>
        <end position="95"/>
    </location>
</feature>
<keyword evidence="11" id="KW-1185">Reference proteome</keyword>
<evidence type="ECO:0000256" key="2">
    <source>
        <dbReference type="ARBA" id="ARBA00022670"/>
    </source>
</evidence>
<keyword evidence="2 10" id="KW-0645">Protease</keyword>
<gene>
    <name evidence="10" type="ORF">OL234_08390</name>
</gene>
<dbReference type="KEGG" id="vie:OL234_08390"/>
<dbReference type="GO" id="GO:0006508">
    <property type="term" value="P:proteolysis"/>
    <property type="evidence" value="ECO:0007669"/>
    <property type="project" value="UniProtKB-KW"/>
</dbReference>
<keyword evidence="3 8" id="KW-0812">Transmembrane</keyword>
<feature type="transmembrane region" description="Helical" evidence="8">
    <location>
        <begin position="107"/>
        <end position="125"/>
    </location>
</feature>
<dbReference type="PANTHER" id="PTHR22936">
    <property type="entry name" value="RHOMBOID-RELATED"/>
    <property type="match status" value="1"/>
</dbReference>
<dbReference type="PANTHER" id="PTHR22936:SF69">
    <property type="entry name" value="RHOMBOID-LIKE PROTEIN"/>
    <property type="match status" value="1"/>
</dbReference>
<dbReference type="InterPro" id="IPR035952">
    <property type="entry name" value="Rhomboid-like_sf"/>
</dbReference>
<dbReference type="Gene3D" id="1.20.1540.10">
    <property type="entry name" value="Rhomboid-like"/>
    <property type="match status" value="1"/>
</dbReference>
<dbReference type="InterPro" id="IPR002610">
    <property type="entry name" value="Peptidase_S54_rhomboid-like"/>
</dbReference>
<evidence type="ECO:0000256" key="1">
    <source>
        <dbReference type="ARBA" id="ARBA00004141"/>
    </source>
</evidence>